<proteinExistence type="predicted"/>
<dbReference type="Ensembl" id="ENSPLOT00000006746.1">
    <property type="protein sequence ID" value="ENSPLOP00000006106.1"/>
    <property type="gene ID" value="ENSPLOG00000004453.1"/>
</dbReference>
<dbReference type="GeneTree" id="ENSGT01000000221582"/>
<feature type="region of interest" description="Disordered" evidence="1">
    <location>
        <begin position="1"/>
        <end position="23"/>
    </location>
</feature>
<dbReference type="AlphaFoldDB" id="A0A8C8WP94"/>
<accession>A0A8C8WP94</accession>
<reference evidence="2" key="1">
    <citation type="journal article" date="2019" name="bioRxiv">
        <title>Long live the king: chromosome-level assembly of the lion (Panthera leo) using linked-read, Hi-C, and long read data.</title>
        <authorList>
            <person name="Armstrong E.E."/>
            <person name="Taylor R.W."/>
            <person name="Miller D.E."/>
            <person name="Kaelin C."/>
            <person name="Barsh G."/>
            <person name="Hadly E.A."/>
            <person name="Petrov D."/>
        </authorList>
    </citation>
    <scope>NUCLEOTIDE SEQUENCE [LARGE SCALE GENOMIC DNA]</scope>
</reference>
<evidence type="ECO:0000313" key="3">
    <source>
        <dbReference type="Proteomes" id="UP000694399"/>
    </source>
</evidence>
<evidence type="ECO:0000256" key="1">
    <source>
        <dbReference type="SAM" id="MobiDB-lite"/>
    </source>
</evidence>
<organism evidence="2 3">
    <name type="scientific">Panthera leo</name>
    <name type="common">Lion</name>
    <dbReference type="NCBI Taxonomy" id="9689"/>
    <lineage>
        <taxon>Eukaryota</taxon>
        <taxon>Metazoa</taxon>
        <taxon>Chordata</taxon>
        <taxon>Craniata</taxon>
        <taxon>Vertebrata</taxon>
        <taxon>Euteleostomi</taxon>
        <taxon>Mammalia</taxon>
        <taxon>Eutheria</taxon>
        <taxon>Laurasiatheria</taxon>
        <taxon>Carnivora</taxon>
        <taxon>Feliformia</taxon>
        <taxon>Felidae</taxon>
        <taxon>Pantherinae</taxon>
        <taxon>Panthera</taxon>
    </lineage>
</organism>
<dbReference type="Proteomes" id="UP000694399">
    <property type="component" value="Chromosome C1"/>
</dbReference>
<reference evidence="2" key="2">
    <citation type="submission" date="2025-08" db="UniProtKB">
        <authorList>
            <consortium name="Ensembl"/>
        </authorList>
    </citation>
    <scope>IDENTIFICATION</scope>
</reference>
<evidence type="ECO:0000313" key="2">
    <source>
        <dbReference type="Ensembl" id="ENSPLOP00000006106.1"/>
    </source>
</evidence>
<reference evidence="2" key="3">
    <citation type="submission" date="2025-09" db="UniProtKB">
        <authorList>
            <consortium name="Ensembl"/>
        </authorList>
    </citation>
    <scope>IDENTIFICATION</scope>
</reference>
<sequence length="113" mass="12282">AEAGVAQRAGAESPAGKDDGFGDLKQRFWNTCKSGLRSRLFVHLSALFLFTGKQLSLDSGFLWATLLPLLFQRSGEGTRTSAFTSLCIKQAKRAISPELDAGLELTDSRTMRS</sequence>
<keyword evidence="3" id="KW-1185">Reference proteome</keyword>
<name>A0A8C8WP94_PANLE</name>
<protein>
    <submittedName>
        <fullName evidence="2">Uncharacterized protein</fullName>
    </submittedName>
</protein>